<name>A0A1I1T9U6_9RHOB</name>
<dbReference type="EMBL" id="FOMS01000001">
    <property type="protein sequence ID" value="SFD52200.1"/>
    <property type="molecule type" value="Genomic_DNA"/>
</dbReference>
<dbReference type="InterPro" id="IPR041657">
    <property type="entry name" value="HTH_17"/>
</dbReference>
<dbReference type="SUPFAM" id="SSF46955">
    <property type="entry name" value="Putative DNA-binding domain"/>
    <property type="match status" value="1"/>
</dbReference>
<dbReference type="Proteomes" id="UP000325289">
    <property type="component" value="Unassembled WGS sequence"/>
</dbReference>
<dbReference type="RefSeq" id="WP_149754213.1">
    <property type="nucleotide sequence ID" value="NZ_FOMS01000001.1"/>
</dbReference>
<gene>
    <name evidence="2" type="ORF">SAMN04515678_101424</name>
</gene>
<feature type="domain" description="Helix-turn-helix" evidence="1">
    <location>
        <begin position="49"/>
        <end position="99"/>
    </location>
</feature>
<accession>A0A1I1T9U6</accession>
<sequence length="104" mass="12026">MSFHPRQAAGGVPRLSVKDLEEIGAMIEASVAQLLEIIGSVEPNERPEYLTTQEVAKITKYKKATLEAFRAKRQGPPFYRQGFNVRYREDEVREWMERDREAGR</sequence>
<dbReference type="OrthoDB" id="9806994at2"/>
<evidence type="ECO:0000259" key="1">
    <source>
        <dbReference type="Pfam" id="PF12728"/>
    </source>
</evidence>
<organism evidence="2 3">
    <name type="scientific">Roseivivax sediminis</name>
    <dbReference type="NCBI Taxonomy" id="936889"/>
    <lineage>
        <taxon>Bacteria</taxon>
        <taxon>Pseudomonadati</taxon>
        <taxon>Pseudomonadota</taxon>
        <taxon>Alphaproteobacteria</taxon>
        <taxon>Rhodobacterales</taxon>
        <taxon>Roseobacteraceae</taxon>
        <taxon>Roseivivax</taxon>
    </lineage>
</organism>
<dbReference type="InterPro" id="IPR009061">
    <property type="entry name" value="DNA-bd_dom_put_sf"/>
</dbReference>
<protein>
    <submittedName>
        <fullName evidence="2">Helix-turn-helix domain-containing protein</fullName>
    </submittedName>
</protein>
<proteinExistence type="predicted"/>
<evidence type="ECO:0000313" key="3">
    <source>
        <dbReference type="Proteomes" id="UP000325289"/>
    </source>
</evidence>
<evidence type="ECO:0000313" key="2">
    <source>
        <dbReference type="EMBL" id="SFD52200.1"/>
    </source>
</evidence>
<reference evidence="2 3" key="1">
    <citation type="submission" date="2016-10" db="EMBL/GenBank/DDBJ databases">
        <authorList>
            <person name="Varghese N."/>
            <person name="Submissions S."/>
        </authorList>
    </citation>
    <scope>NUCLEOTIDE SEQUENCE [LARGE SCALE GENOMIC DNA]</scope>
    <source>
        <strain evidence="3">YIM D21,KCTC 23444,ACCC 10710</strain>
    </source>
</reference>
<dbReference type="Pfam" id="PF12728">
    <property type="entry name" value="HTH_17"/>
    <property type="match status" value="1"/>
</dbReference>
<dbReference type="AlphaFoldDB" id="A0A1I1T9U6"/>
<keyword evidence="3" id="KW-1185">Reference proteome</keyword>